<dbReference type="InterPro" id="IPR030395">
    <property type="entry name" value="GP_PDE_dom"/>
</dbReference>
<dbReference type="Gene3D" id="3.20.20.190">
    <property type="entry name" value="Phosphatidylinositol (PI) phosphodiesterase"/>
    <property type="match status" value="1"/>
</dbReference>
<name>A0A9D2RN14_9MICO</name>
<dbReference type="SUPFAM" id="SSF51695">
    <property type="entry name" value="PLC-like phosphodiesterases"/>
    <property type="match status" value="1"/>
</dbReference>
<dbReference type="PANTHER" id="PTHR43805">
    <property type="entry name" value="GLYCEROPHOSPHORYL DIESTER PHOSPHODIESTERASE"/>
    <property type="match status" value="1"/>
</dbReference>
<organism evidence="2 3">
    <name type="scientific">Candidatus Brachybacterium merdavium</name>
    <dbReference type="NCBI Taxonomy" id="2838513"/>
    <lineage>
        <taxon>Bacteria</taxon>
        <taxon>Bacillati</taxon>
        <taxon>Actinomycetota</taxon>
        <taxon>Actinomycetes</taxon>
        <taxon>Micrococcales</taxon>
        <taxon>Dermabacteraceae</taxon>
        <taxon>Brachybacterium</taxon>
    </lineage>
</organism>
<dbReference type="Pfam" id="PF03009">
    <property type="entry name" value="GDPD"/>
    <property type="match status" value="1"/>
</dbReference>
<reference evidence="2" key="2">
    <citation type="submission" date="2021-04" db="EMBL/GenBank/DDBJ databases">
        <authorList>
            <person name="Gilroy R."/>
        </authorList>
    </citation>
    <scope>NUCLEOTIDE SEQUENCE</scope>
    <source>
        <strain evidence="2">ChiHjej13B12-24818</strain>
    </source>
</reference>
<dbReference type="EMBL" id="DWZH01000017">
    <property type="protein sequence ID" value="HJB09368.1"/>
    <property type="molecule type" value="Genomic_DNA"/>
</dbReference>
<accession>A0A9D2RN14</accession>
<proteinExistence type="predicted"/>
<dbReference type="GO" id="GO:0008081">
    <property type="term" value="F:phosphoric diester hydrolase activity"/>
    <property type="evidence" value="ECO:0007669"/>
    <property type="project" value="InterPro"/>
</dbReference>
<dbReference type="PANTHER" id="PTHR43805:SF1">
    <property type="entry name" value="GP-PDE DOMAIN-CONTAINING PROTEIN"/>
    <property type="match status" value="1"/>
</dbReference>
<dbReference type="Proteomes" id="UP000823823">
    <property type="component" value="Unassembled WGS sequence"/>
</dbReference>
<dbReference type="InterPro" id="IPR017946">
    <property type="entry name" value="PLC-like_Pdiesterase_TIM-brl"/>
</dbReference>
<protein>
    <submittedName>
        <fullName evidence="2">Glycerophosphodiester phosphodiesterase family protein</fullName>
    </submittedName>
</protein>
<feature type="domain" description="GP-PDE" evidence="1">
    <location>
        <begin position="29"/>
        <end position="290"/>
    </location>
</feature>
<dbReference type="CDD" id="cd08566">
    <property type="entry name" value="GDPD_AtGDE_like"/>
    <property type="match status" value="1"/>
</dbReference>
<dbReference type="AlphaFoldDB" id="A0A9D2RN14"/>
<evidence type="ECO:0000313" key="2">
    <source>
        <dbReference type="EMBL" id="HJB09368.1"/>
    </source>
</evidence>
<evidence type="ECO:0000313" key="3">
    <source>
        <dbReference type="Proteomes" id="UP000823823"/>
    </source>
</evidence>
<evidence type="ECO:0000259" key="1">
    <source>
        <dbReference type="PROSITE" id="PS51704"/>
    </source>
</evidence>
<dbReference type="PROSITE" id="PS51704">
    <property type="entry name" value="GP_PDE"/>
    <property type="match status" value="1"/>
</dbReference>
<dbReference type="GO" id="GO:0006629">
    <property type="term" value="P:lipid metabolic process"/>
    <property type="evidence" value="ECO:0007669"/>
    <property type="project" value="InterPro"/>
</dbReference>
<reference evidence="2" key="1">
    <citation type="journal article" date="2021" name="PeerJ">
        <title>Extensive microbial diversity within the chicken gut microbiome revealed by metagenomics and culture.</title>
        <authorList>
            <person name="Gilroy R."/>
            <person name="Ravi A."/>
            <person name="Getino M."/>
            <person name="Pursley I."/>
            <person name="Horton D.L."/>
            <person name="Alikhan N.F."/>
            <person name="Baker D."/>
            <person name="Gharbi K."/>
            <person name="Hall N."/>
            <person name="Watson M."/>
            <person name="Adriaenssens E.M."/>
            <person name="Foster-Nyarko E."/>
            <person name="Jarju S."/>
            <person name="Secka A."/>
            <person name="Antonio M."/>
            <person name="Oren A."/>
            <person name="Chaudhuri R.R."/>
            <person name="La Ragione R."/>
            <person name="Hildebrand F."/>
            <person name="Pallen M.J."/>
        </authorList>
    </citation>
    <scope>NUCLEOTIDE SEQUENCE</scope>
    <source>
        <strain evidence="2">ChiHjej13B12-24818</strain>
    </source>
</reference>
<sequence length="290" mass="31793">MTSSLRTEAPSRDDLRASFDALIRARGTPLVIAHRGTTLGSFPDNTLRSATGAVLSGADVVEIDVIASSDGEYFLFHTGYEKRHFGEDFDVRTLSSAELAAKRFVWQGGPEKPGVEKLADLLHGLPHTWFNIDRSWGLWPGLLDELARLGVADRVLLKSPPKPEALAALAKHPVPFLYFPIVRTPEELEQVEAFEGLHLIGAELLASTPADAFADPATIAEVAARYPLILLNALNLENGARLYLDKSDETSLMVAPEAGWGRLVEAGATAIHTDWPHVVRQFLREQMLRT</sequence>
<gene>
    <name evidence="2" type="ORF">H9786_02375</name>
</gene>
<comment type="caution">
    <text evidence="2">The sequence shown here is derived from an EMBL/GenBank/DDBJ whole genome shotgun (WGS) entry which is preliminary data.</text>
</comment>